<keyword evidence="5" id="KW-0131">Cell cycle</keyword>
<keyword evidence="3" id="KW-0132">Cell division</keyword>
<accession>A0ABQ5N7R7</accession>
<name>A0ABQ5N7R7_9CLOT</name>
<keyword evidence="4" id="KW-0175">Coiled coil</keyword>
<dbReference type="InterPro" id="IPR019933">
    <property type="entry name" value="DivIVA_domain"/>
</dbReference>
<dbReference type="RefSeq" id="WP_264850497.1">
    <property type="nucleotide sequence ID" value="NZ_BRXR01000001.1"/>
</dbReference>
<evidence type="ECO:0000256" key="2">
    <source>
        <dbReference type="ARBA" id="ARBA00022490"/>
    </source>
</evidence>
<proteinExistence type="predicted"/>
<organism evidence="6 7">
    <name type="scientific">Clostridium omnivorum</name>
    <dbReference type="NCBI Taxonomy" id="1604902"/>
    <lineage>
        <taxon>Bacteria</taxon>
        <taxon>Bacillati</taxon>
        <taxon>Bacillota</taxon>
        <taxon>Clostridia</taxon>
        <taxon>Eubacteriales</taxon>
        <taxon>Clostridiaceae</taxon>
        <taxon>Clostridium</taxon>
    </lineage>
</organism>
<evidence type="ECO:0000256" key="3">
    <source>
        <dbReference type="ARBA" id="ARBA00022618"/>
    </source>
</evidence>
<keyword evidence="7" id="KW-1185">Reference proteome</keyword>
<evidence type="ECO:0000256" key="5">
    <source>
        <dbReference type="ARBA" id="ARBA00023306"/>
    </source>
</evidence>
<sequence length="147" mass="17208">MSIVKIELIIDSFPKLKKEYEALVNQGYKISKYRLDTCLEDDISSDRLEIVLEDSKEVRILISQDKFHFLGGKFSEITKINLSFKSNVIHPNIKLNKECIQKKEFKKKLMGGYDCNEVDGFLDIIVEDYQYFEERIAETLGDDEKQK</sequence>
<evidence type="ECO:0000256" key="4">
    <source>
        <dbReference type="ARBA" id="ARBA00023054"/>
    </source>
</evidence>
<evidence type="ECO:0000256" key="1">
    <source>
        <dbReference type="ARBA" id="ARBA00004496"/>
    </source>
</evidence>
<dbReference type="Pfam" id="PF05103">
    <property type="entry name" value="DivIVA"/>
    <property type="match status" value="1"/>
</dbReference>
<reference evidence="6 7" key="1">
    <citation type="journal article" date="2024" name="Int. J. Syst. Evol. Microbiol.">
        <title>Clostridium omnivorum sp. nov., isolated from anoxic soil under the treatment of reductive soil disinfestation.</title>
        <authorList>
            <person name="Ueki A."/>
            <person name="Tonouchi A."/>
            <person name="Kaku N."/>
            <person name="Honma S."/>
            <person name="Ueki K."/>
        </authorList>
    </citation>
    <scope>NUCLEOTIDE SEQUENCE [LARGE SCALE GENOMIC DNA]</scope>
    <source>
        <strain evidence="6 7">E14</strain>
    </source>
</reference>
<dbReference type="InterPro" id="IPR007793">
    <property type="entry name" value="DivIVA_fam"/>
</dbReference>
<protein>
    <submittedName>
        <fullName evidence="6">Uncharacterized protein</fullName>
    </submittedName>
</protein>
<dbReference type="Proteomes" id="UP001208567">
    <property type="component" value="Unassembled WGS sequence"/>
</dbReference>
<gene>
    <name evidence="6" type="ORF">bsdE14_26300</name>
</gene>
<evidence type="ECO:0000313" key="7">
    <source>
        <dbReference type="Proteomes" id="UP001208567"/>
    </source>
</evidence>
<dbReference type="Gene3D" id="6.10.250.660">
    <property type="match status" value="1"/>
</dbReference>
<dbReference type="EMBL" id="BRXR01000001">
    <property type="protein sequence ID" value="GLC31220.1"/>
    <property type="molecule type" value="Genomic_DNA"/>
</dbReference>
<comment type="subcellular location">
    <subcellularLocation>
        <location evidence="1">Cytoplasm</location>
    </subcellularLocation>
</comment>
<comment type="caution">
    <text evidence="6">The sequence shown here is derived from an EMBL/GenBank/DDBJ whole genome shotgun (WGS) entry which is preliminary data.</text>
</comment>
<keyword evidence="2" id="KW-0963">Cytoplasm</keyword>
<evidence type="ECO:0000313" key="6">
    <source>
        <dbReference type="EMBL" id="GLC31220.1"/>
    </source>
</evidence>
<dbReference type="NCBIfam" id="TIGR03544">
    <property type="entry name" value="DivI1A_domain"/>
    <property type="match status" value="1"/>
</dbReference>